<dbReference type="AlphaFoldDB" id="A0A401ITJ3"/>
<comment type="caution">
    <text evidence="1">The sequence shown here is derived from an EMBL/GenBank/DDBJ whole genome shotgun (WGS) entry which is preliminary data.</text>
</comment>
<keyword evidence="2" id="KW-1185">Reference proteome</keyword>
<evidence type="ECO:0000313" key="1">
    <source>
        <dbReference type="EMBL" id="GBG94844.1"/>
    </source>
</evidence>
<sequence length="414" mass="48413">MNELFLKEQSPFLGKSENLVERLEVQAVRIAIPEAYTNTQAPMINFIRGSIEYFEELPSDFLGASTPEDNATPEADHFANTFYRLANSMQTLSQLWGSTYKISTEFKWLNDIRTLIVHSGENINPISLPNTNEYRDNQLWRILQNTERSHSWYFDNSASDADYCIIMSSDKHDRQAVQHRAEVDYKANNDDNLDQWIYLWASSIRNIVLCEVEHFLDALEGVSLPDGPSHQLNKEILEHIIDFDNYRIDFSKVFTLTKKDRRSGVLVERGEVHWYGFGMQKLLEYVNLNNEVSVQVKTVIFERFVEVLTLFWKEYPNDDIPFNDIVSLDIRQIFKSYLPYFEMKQYLEGEKLFIYIAPEFNTPCEDYRTDLDYLGMFITAISDATGESFTYDGNVDDLVCKYFCKSIENHLKIM</sequence>
<gene>
    <name evidence="1" type="ORF">LFYK43_13030</name>
</gene>
<protein>
    <submittedName>
        <fullName evidence="1">Uncharacterized protein</fullName>
    </submittedName>
</protein>
<proteinExistence type="predicted"/>
<evidence type="ECO:0000313" key="2">
    <source>
        <dbReference type="Proteomes" id="UP000286848"/>
    </source>
</evidence>
<organism evidence="1 2">
    <name type="scientific">Ligilactobacillus salitolerans</name>
    <dbReference type="NCBI Taxonomy" id="1808352"/>
    <lineage>
        <taxon>Bacteria</taxon>
        <taxon>Bacillati</taxon>
        <taxon>Bacillota</taxon>
        <taxon>Bacilli</taxon>
        <taxon>Lactobacillales</taxon>
        <taxon>Lactobacillaceae</taxon>
        <taxon>Ligilactobacillus</taxon>
    </lineage>
</organism>
<name>A0A401ITJ3_9LACO</name>
<dbReference type="Proteomes" id="UP000286848">
    <property type="component" value="Unassembled WGS sequence"/>
</dbReference>
<accession>A0A401ITJ3</accession>
<reference evidence="1 2" key="1">
    <citation type="journal article" date="2019" name="Int. J. Syst. Evol. Microbiol.">
        <title>Lactobacillus salitolerans sp. nov., a novel lactic acid bacterium isolated from spent mushroom substrates.</title>
        <authorList>
            <person name="Tohno M."/>
            <person name="Tanizawa Y."/>
            <person name="Kojima Y."/>
            <person name="Sakamoto M."/>
            <person name="Nakamura Y."/>
            <person name="Ohkuma M."/>
            <person name="Kobayashi H."/>
        </authorList>
    </citation>
    <scope>NUCLEOTIDE SEQUENCE [LARGE SCALE GENOMIC DNA]</scope>
    <source>
        <strain evidence="1 2">YK43</strain>
    </source>
</reference>
<dbReference type="OrthoDB" id="2339322at2"/>
<dbReference type="RefSeq" id="WP_124976629.1">
    <property type="nucleotide sequence ID" value="NZ_BFFP01000019.1"/>
</dbReference>
<dbReference type="EMBL" id="BFFP01000019">
    <property type="protein sequence ID" value="GBG94844.1"/>
    <property type="molecule type" value="Genomic_DNA"/>
</dbReference>